<protein>
    <recommendedName>
        <fullName evidence="2">ubiquitinyl hydrolase 1</fullName>
        <ecNumber evidence="2">3.4.19.12</ecNumber>
    </recommendedName>
</protein>
<evidence type="ECO:0000256" key="3">
    <source>
        <dbReference type="ARBA" id="ARBA00022670"/>
    </source>
</evidence>
<feature type="region of interest" description="Disordered" evidence="6">
    <location>
        <begin position="163"/>
        <end position="183"/>
    </location>
</feature>
<feature type="domain" description="OTU" evidence="7">
    <location>
        <begin position="274"/>
        <end position="403"/>
    </location>
</feature>
<evidence type="ECO:0000256" key="2">
    <source>
        <dbReference type="ARBA" id="ARBA00012759"/>
    </source>
</evidence>
<evidence type="ECO:0000256" key="4">
    <source>
        <dbReference type="ARBA" id="ARBA00022786"/>
    </source>
</evidence>
<dbReference type="RefSeq" id="XP_072859156.1">
    <property type="nucleotide sequence ID" value="XM_073003055.1"/>
</dbReference>
<dbReference type="Proteomes" id="UP001652642">
    <property type="component" value="Chromosome 6"/>
</dbReference>
<keyword evidence="5" id="KW-0378">Hydrolase</keyword>
<evidence type="ECO:0000256" key="6">
    <source>
        <dbReference type="SAM" id="MobiDB-lite"/>
    </source>
</evidence>
<evidence type="ECO:0000256" key="1">
    <source>
        <dbReference type="ARBA" id="ARBA00000707"/>
    </source>
</evidence>
<feature type="compositionally biased region" description="Low complexity" evidence="6">
    <location>
        <begin position="170"/>
        <end position="179"/>
    </location>
</feature>
<dbReference type="InterPro" id="IPR047834">
    <property type="entry name" value="OTUD1_OTU"/>
</dbReference>
<feature type="compositionally biased region" description="Gly residues" evidence="6">
    <location>
        <begin position="24"/>
        <end position="33"/>
    </location>
</feature>
<keyword evidence="3" id="KW-0645">Protease</keyword>
<dbReference type="InterPro" id="IPR003323">
    <property type="entry name" value="OTU_dom"/>
</dbReference>
<dbReference type="SUPFAM" id="SSF54001">
    <property type="entry name" value="Cysteine proteinases"/>
    <property type="match status" value="1"/>
</dbReference>
<reference evidence="9" key="1">
    <citation type="submission" date="2025-08" db="UniProtKB">
        <authorList>
            <consortium name="RefSeq"/>
        </authorList>
    </citation>
    <scope>IDENTIFICATION</scope>
</reference>
<keyword evidence="8" id="KW-1185">Reference proteome</keyword>
<evidence type="ECO:0000256" key="5">
    <source>
        <dbReference type="ARBA" id="ARBA00022807"/>
    </source>
</evidence>
<dbReference type="EC" id="3.4.19.12" evidence="2"/>
<dbReference type="GeneID" id="110082627"/>
<gene>
    <name evidence="9" type="primary">OTUD1</name>
</gene>
<proteinExistence type="predicted"/>
<organism evidence="8 9">
    <name type="scientific">Pogona vitticeps</name>
    <name type="common">central bearded dragon</name>
    <dbReference type="NCBI Taxonomy" id="103695"/>
    <lineage>
        <taxon>Eukaryota</taxon>
        <taxon>Metazoa</taxon>
        <taxon>Chordata</taxon>
        <taxon>Craniata</taxon>
        <taxon>Vertebrata</taxon>
        <taxon>Euteleostomi</taxon>
        <taxon>Lepidosauria</taxon>
        <taxon>Squamata</taxon>
        <taxon>Bifurcata</taxon>
        <taxon>Unidentata</taxon>
        <taxon>Episquamata</taxon>
        <taxon>Toxicofera</taxon>
        <taxon>Iguania</taxon>
        <taxon>Acrodonta</taxon>
        <taxon>Agamidae</taxon>
        <taxon>Amphibolurinae</taxon>
        <taxon>Pogona</taxon>
    </lineage>
</organism>
<sequence>MQLYSTIVTHYPASSAAAAAAAAAGGGGGGGGSSSSTAANGPGVVFKVSPSPEPVGQSPVGVESDPGGGGGGGGGTPSAVAAGTSNAMPAFSCLELLPPAGPAPRKPQQPLPVQCYGPGAQMIRRRPLERVVPIRLVSRPEPFCATAEELASSSAPPWLLLENGEGGGEAAATGQAGLEPEPSNRGLRFSEHCQALQAAAAAYPGVVAAALEAPPPPAVGGLERSGCRREAGLEGAAEEEGSFGQVRPTERNEKLALYLAEVEKQDKYLRHKGRFRFHIVPDGNCLYRAVCKAVNGDQRLHGELREQTVHYIADHLDHFSPLIEGDVGEFLINAAQDGAWAGYPELLAMGQMLDVNIHLTTGGRPESPTVSTMTHYLGPEDPSRRSIWLSWLSNGHYDAVLDCQCPNPEYEEWCRQTQVQRRRDEELAKSMAVSLSKMYIEQNACS</sequence>
<feature type="compositionally biased region" description="Gly residues" evidence="6">
    <location>
        <begin position="66"/>
        <end position="76"/>
    </location>
</feature>
<accession>A0ABM5GNC3</accession>
<dbReference type="InterPro" id="IPR050704">
    <property type="entry name" value="Peptidase_C85-like"/>
</dbReference>
<dbReference type="InterPro" id="IPR038765">
    <property type="entry name" value="Papain-like_cys_pep_sf"/>
</dbReference>
<dbReference type="Gene3D" id="3.90.70.80">
    <property type="match status" value="1"/>
</dbReference>
<feature type="region of interest" description="Disordered" evidence="6">
    <location>
        <begin position="22"/>
        <end position="82"/>
    </location>
</feature>
<name>A0ABM5GNC3_9SAUR</name>
<evidence type="ECO:0000259" key="7">
    <source>
        <dbReference type="PROSITE" id="PS50802"/>
    </source>
</evidence>
<evidence type="ECO:0000313" key="9">
    <source>
        <dbReference type="RefSeq" id="XP_072859156.1"/>
    </source>
</evidence>
<dbReference type="Pfam" id="PF02338">
    <property type="entry name" value="OTU"/>
    <property type="match status" value="1"/>
</dbReference>
<dbReference type="PANTHER" id="PTHR12419">
    <property type="entry name" value="OTU DOMAIN CONTAINING PROTEIN"/>
    <property type="match status" value="1"/>
</dbReference>
<comment type="catalytic activity">
    <reaction evidence="1">
        <text>Thiol-dependent hydrolysis of ester, thioester, amide, peptide and isopeptide bonds formed by the C-terminal Gly of ubiquitin (a 76-residue protein attached to proteins as an intracellular targeting signal).</text>
        <dbReference type="EC" id="3.4.19.12"/>
    </reaction>
</comment>
<keyword evidence="5" id="KW-0788">Thiol protease</keyword>
<dbReference type="PANTHER" id="PTHR12419:SF101">
    <property type="entry name" value="OTU DOMAIN-CONTAINING PROTEIN 1"/>
    <property type="match status" value="1"/>
</dbReference>
<evidence type="ECO:0000313" key="8">
    <source>
        <dbReference type="Proteomes" id="UP001652642"/>
    </source>
</evidence>
<dbReference type="PROSITE" id="PS50802">
    <property type="entry name" value="OTU"/>
    <property type="match status" value="1"/>
</dbReference>
<dbReference type="CDD" id="cd22747">
    <property type="entry name" value="OTU_OTUD1"/>
    <property type="match status" value="1"/>
</dbReference>
<keyword evidence="4" id="KW-0833">Ubl conjugation pathway</keyword>